<keyword evidence="2" id="KW-1185">Reference proteome</keyword>
<name>A0A9W6SNN6_9ACTN</name>
<organism evidence="1 2">
    <name type="scientific">Actinorhabdospora filicis</name>
    <dbReference type="NCBI Taxonomy" id="1785913"/>
    <lineage>
        <taxon>Bacteria</taxon>
        <taxon>Bacillati</taxon>
        <taxon>Actinomycetota</taxon>
        <taxon>Actinomycetes</taxon>
        <taxon>Micromonosporales</taxon>
        <taxon>Micromonosporaceae</taxon>
        <taxon>Actinorhabdospora</taxon>
    </lineage>
</organism>
<dbReference type="EMBL" id="BSTX01000003">
    <property type="protein sequence ID" value="GLZ80219.1"/>
    <property type="molecule type" value="Genomic_DNA"/>
</dbReference>
<reference evidence="1" key="1">
    <citation type="submission" date="2023-03" db="EMBL/GenBank/DDBJ databases">
        <title>Actinorhabdospora filicis NBRC 111898.</title>
        <authorList>
            <person name="Ichikawa N."/>
            <person name="Sato H."/>
            <person name="Tonouchi N."/>
        </authorList>
    </citation>
    <scope>NUCLEOTIDE SEQUENCE</scope>
    <source>
        <strain evidence="1">NBRC 111898</strain>
    </source>
</reference>
<sequence>MSLEAAATALDRAVTDRDTDAYDAALGALWQSAREASPREMAAVLPVCAGVLRRLPIGMGAQLAILCGAFVEHGVPAAPVAGAIAEGFGEALSRARRVRAAWDRAGRPVPLPGPQSPMEEYADLEAAIAPELGAEAAASGGEGWYALGMWQMPALSLLQLDAEARRAFPRELAEACADLAEEWPDLEWIAGLLAVLDDEPLLVLHRPSGRGYEVTIGGLGDNFQLHTLLAGALSGPEAEGLLGDLNVDPRWIAAASDGPEETFGGSAEGRFNPVDAYGKWIWNEGVPADIPFFEGRRVVVLDPPAYGRSWSNNRRYPQMRGVLRLDRVLPRAEAATWLAKVAPSA</sequence>
<dbReference type="AlphaFoldDB" id="A0A9W6SNN6"/>
<accession>A0A9W6SNN6</accession>
<protein>
    <submittedName>
        <fullName evidence="1">Uncharacterized protein</fullName>
    </submittedName>
</protein>
<evidence type="ECO:0000313" key="2">
    <source>
        <dbReference type="Proteomes" id="UP001165079"/>
    </source>
</evidence>
<gene>
    <name evidence="1" type="ORF">Afil01_50260</name>
</gene>
<proteinExistence type="predicted"/>
<dbReference type="Proteomes" id="UP001165079">
    <property type="component" value="Unassembled WGS sequence"/>
</dbReference>
<evidence type="ECO:0000313" key="1">
    <source>
        <dbReference type="EMBL" id="GLZ80219.1"/>
    </source>
</evidence>
<dbReference type="RefSeq" id="WP_285665343.1">
    <property type="nucleotide sequence ID" value="NZ_BSTX01000003.1"/>
</dbReference>
<comment type="caution">
    <text evidence="1">The sequence shown here is derived from an EMBL/GenBank/DDBJ whole genome shotgun (WGS) entry which is preliminary data.</text>
</comment>